<keyword evidence="2 4" id="KW-0378">Hydrolase</keyword>
<protein>
    <submittedName>
        <fullName evidence="4">Putative isochorismatase hydrolase protein</fullName>
    </submittedName>
</protein>
<evidence type="ECO:0000313" key="5">
    <source>
        <dbReference type="Proteomes" id="UP000012174"/>
    </source>
</evidence>
<evidence type="ECO:0000256" key="1">
    <source>
        <dbReference type="ARBA" id="ARBA00006336"/>
    </source>
</evidence>
<dbReference type="EMBL" id="KB706115">
    <property type="protein sequence ID" value="EMR69228.1"/>
    <property type="molecule type" value="Genomic_DNA"/>
</dbReference>
<dbReference type="OrthoDB" id="167809at2759"/>
<feature type="domain" description="Isochorismatase-like" evidence="3">
    <location>
        <begin position="3"/>
        <end position="169"/>
    </location>
</feature>
<reference evidence="5" key="1">
    <citation type="journal article" date="2013" name="Genome Announc.">
        <title>Draft genome sequence of the grapevine dieback fungus Eutypa lata UCR-EL1.</title>
        <authorList>
            <person name="Blanco-Ulate B."/>
            <person name="Rolshausen P.E."/>
            <person name="Cantu D."/>
        </authorList>
    </citation>
    <scope>NUCLEOTIDE SEQUENCE [LARGE SCALE GENOMIC DNA]</scope>
    <source>
        <strain evidence="5">UCR-EL1</strain>
    </source>
</reference>
<dbReference type="Proteomes" id="UP000012174">
    <property type="component" value="Unassembled WGS sequence"/>
</dbReference>
<dbReference type="GO" id="GO:0016787">
    <property type="term" value="F:hydrolase activity"/>
    <property type="evidence" value="ECO:0007669"/>
    <property type="project" value="UniProtKB-KW"/>
</dbReference>
<dbReference type="AlphaFoldDB" id="M7SXG4"/>
<dbReference type="Pfam" id="PF00857">
    <property type="entry name" value="Isochorismatase"/>
    <property type="match status" value="1"/>
</dbReference>
<proteinExistence type="inferred from homology"/>
<dbReference type="eggNOG" id="ENOG502QQB1">
    <property type="taxonomic scope" value="Eukaryota"/>
</dbReference>
<dbReference type="InterPro" id="IPR050272">
    <property type="entry name" value="Isochorismatase-like_hydrls"/>
</dbReference>
<sequence length="198" mass="22000">MKTALLIIDMQNYFQDMVQDAIPHITTLHKFFATRSSAPPIIFTQHGHPASDLTPPFRNQLVRKWGPGGSIRRDPDNADWQLMPVLRKLTDSTSIIVDKNTYDAFVNTNLAEILEARAVERVVVGGVMTDCCCETTARSAFNRGWETWLVADACASATKAQHERSLGNFGFGYGPVRSTGEVIALLEGEEEEEEGGKW</sequence>
<dbReference type="PANTHER" id="PTHR43540">
    <property type="entry name" value="PEROXYUREIDOACRYLATE/UREIDOACRYLATE AMIDOHYDROLASE-RELATED"/>
    <property type="match status" value="1"/>
</dbReference>
<dbReference type="InterPro" id="IPR000868">
    <property type="entry name" value="Isochorismatase-like_dom"/>
</dbReference>
<dbReference type="SUPFAM" id="SSF52499">
    <property type="entry name" value="Isochorismatase-like hydrolases"/>
    <property type="match status" value="1"/>
</dbReference>
<dbReference type="OMA" id="GVMTDCC"/>
<dbReference type="InterPro" id="IPR036380">
    <property type="entry name" value="Isochorismatase-like_sf"/>
</dbReference>
<evidence type="ECO:0000313" key="4">
    <source>
        <dbReference type="EMBL" id="EMR69228.1"/>
    </source>
</evidence>
<dbReference type="CDD" id="cd00431">
    <property type="entry name" value="cysteine_hydrolases"/>
    <property type="match status" value="1"/>
</dbReference>
<dbReference type="Gene3D" id="3.40.50.850">
    <property type="entry name" value="Isochorismatase-like"/>
    <property type="match status" value="1"/>
</dbReference>
<dbReference type="STRING" id="1287681.M7SXG4"/>
<keyword evidence="5" id="KW-1185">Reference proteome</keyword>
<comment type="similarity">
    <text evidence="1">Belongs to the isochorismatase family.</text>
</comment>
<name>M7SXG4_EUTLA</name>
<dbReference type="HOGENOM" id="CLU_068979_8_3_1"/>
<evidence type="ECO:0000259" key="3">
    <source>
        <dbReference type="Pfam" id="PF00857"/>
    </source>
</evidence>
<dbReference type="KEGG" id="ela:UCREL1_3754"/>
<organism evidence="4 5">
    <name type="scientific">Eutypa lata (strain UCR-EL1)</name>
    <name type="common">Grapevine dieback disease fungus</name>
    <name type="synonym">Eutypa armeniacae</name>
    <dbReference type="NCBI Taxonomy" id="1287681"/>
    <lineage>
        <taxon>Eukaryota</taxon>
        <taxon>Fungi</taxon>
        <taxon>Dikarya</taxon>
        <taxon>Ascomycota</taxon>
        <taxon>Pezizomycotina</taxon>
        <taxon>Sordariomycetes</taxon>
        <taxon>Xylariomycetidae</taxon>
        <taxon>Xylariales</taxon>
        <taxon>Diatrypaceae</taxon>
        <taxon>Eutypa</taxon>
    </lineage>
</organism>
<accession>M7SXG4</accession>
<evidence type="ECO:0000256" key="2">
    <source>
        <dbReference type="ARBA" id="ARBA00022801"/>
    </source>
</evidence>
<dbReference type="PANTHER" id="PTHR43540:SF6">
    <property type="entry name" value="ISOCHORISMATASE-LIKE DOMAIN-CONTAINING PROTEIN"/>
    <property type="match status" value="1"/>
</dbReference>
<gene>
    <name evidence="4" type="ORF">UCREL1_3754</name>
</gene>